<dbReference type="Proteomes" id="UP001062846">
    <property type="component" value="Chromosome 4"/>
</dbReference>
<evidence type="ECO:0000313" key="1">
    <source>
        <dbReference type="EMBL" id="KAI8560553.1"/>
    </source>
</evidence>
<dbReference type="EMBL" id="CM046391">
    <property type="protein sequence ID" value="KAI8560553.1"/>
    <property type="molecule type" value="Genomic_DNA"/>
</dbReference>
<name>A0ACC0P4G9_RHOML</name>
<keyword evidence="2" id="KW-1185">Reference proteome</keyword>
<organism evidence="1 2">
    <name type="scientific">Rhododendron molle</name>
    <name type="common">Chinese azalea</name>
    <name type="synonym">Azalea mollis</name>
    <dbReference type="NCBI Taxonomy" id="49168"/>
    <lineage>
        <taxon>Eukaryota</taxon>
        <taxon>Viridiplantae</taxon>
        <taxon>Streptophyta</taxon>
        <taxon>Embryophyta</taxon>
        <taxon>Tracheophyta</taxon>
        <taxon>Spermatophyta</taxon>
        <taxon>Magnoliopsida</taxon>
        <taxon>eudicotyledons</taxon>
        <taxon>Gunneridae</taxon>
        <taxon>Pentapetalae</taxon>
        <taxon>asterids</taxon>
        <taxon>Ericales</taxon>
        <taxon>Ericaceae</taxon>
        <taxon>Ericoideae</taxon>
        <taxon>Rhodoreae</taxon>
        <taxon>Rhododendron</taxon>
    </lineage>
</organism>
<proteinExistence type="predicted"/>
<reference evidence="1" key="1">
    <citation type="submission" date="2022-02" db="EMBL/GenBank/DDBJ databases">
        <title>Plant Genome Project.</title>
        <authorList>
            <person name="Zhang R.-G."/>
        </authorList>
    </citation>
    <scope>NUCLEOTIDE SEQUENCE</scope>
    <source>
        <strain evidence="1">AT1</strain>
    </source>
</reference>
<evidence type="ECO:0000313" key="2">
    <source>
        <dbReference type="Proteomes" id="UP001062846"/>
    </source>
</evidence>
<gene>
    <name evidence="1" type="ORF">RHMOL_Rhmol04G0266300</name>
</gene>
<comment type="caution">
    <text evidence="1">The sequence shown here is derived from an EMBL/GenBank/DDBJ whole genome shotgun (WGS) entry which is preliminary data.</text>
</comment>
<protein>
    <submittedName>
        <fullName evidence="1">Uncharacterized protein</fullName>
    </submittedName>
</protein>
<sequence>MFCDFDVVEASGSFSCHCSTPPSVRLLLPFDSSFHHHLHFLRLLLRLLPSTRPPTPNTSSSSSNGAKSNSGAATARSSRDGCEEHGEVVRGKGKSKQLDYISDEEDTEEQTSDEEFLPHKEVSKGIIEADTISNPPKKFKTKKLAGRKPIEVTSSSVPKASHERHAQSQYDLRVRLPIKQGINIEQAAHRSQPLRKRPRIVVETQETQATEESQHIAFNRCNMQAMIRLMKGFPVTPELKVSLKKTPFWHLINAFIEEKVKSDHCRKFDEVVAKIVESYDANTRTFRLGNKHVKLEREDVKMIFGISCGNEEINQGYCKKEDVQLAAKWKIKGKRLDTSIIKKLLTEKQDSRLEDDMDDIARLLCLFLCGTLFFSTSGTTINWVYVRYVEDLNTIKQFDWAGAICNYLLKSTDAEHKDPKEVKGSSILLLYCLCEHTNILNQESPDSIPRLLKWNIAKLRKALKDVKQLQQLPNAKVKDGSPEQTNDEREDVEQHEDGEEKLVCVEKGAMPINDEREPMIGVVQETFGVGSMHDQDIEKEHKDGEEKLVSVEKGAMPINDEREPMIGMVQEMFGVGSMHDQDIEKDGEIQGLEAFDTPTNPLFEADCASYKGSIVLDSLGFESQEDNSLSEKCSRSTLAPNSLDEKSLDRMPTASLDNICATIVDQSTKDANAVIDELKKRIENFEKQKKNAEIENMKIQEQNQKVLQSQKEEIEVLRRKLEDAEGTKNASDEKDKHLKCLVRDKDIYISTLSKKAQILEKQKVALQKLNKDLEEQNQEYELHQLTQAYGIETEKAVHQVTQKATMQTIKKLQKERDELEEELTILKVHELTQKAMAEKGLQSKTELTSPPSKFKRVKARNDRKKNLAADYVYPQLKRKSAQEEYIDVENCPENVQEQKPIKKLKTLKPRAETSKLIHPETWVTIQKLWKAANPRIVVWQSAYDMLYVEVGDIENLLFDDSISNRDVIQNKDEKQVKRMLASNMRNSLPTRFLLFPILIRFHWTLLVLDKWEGHWKFYNSILHRNGKDEYCDATTHLRKVVASHINIDTREVHKATILDTAEIEKNSLQQPVGRKVLLLVDCGIVVISIMKKYINNEEQTSKITMEECRQIRAELIHLFLNDTSKSL</sequence>
<accession>A0ACC0P4G9</accession>